<organism evidence="2">
    <name type="scientific">Timema shepardi</name>
    <name type="common">Walking stick</name>
    <dbReference type="NCBI Taxonomy" id="629360"/>
    <lineage>
        <taxon>Eukaryota</taxon>
        <taxon>Metazoa</taxon>
        <taxon>Ecdysozoa</taxon>
        <taxon>Arthropoda</taxon>
        <taxon>Hexapoda</taxon>
        <taxon>Insecta</taxon>
        <taxon>Pterygota</taxon>
        <taxon>Neoptera</taxon>
        <taxon>Polyneoptera</taxon>
        <taxon>Phasmatodea</taxon>
        <taxon>Timematodea</taxon>
        <taxon>Timematoidea</taxon>
        <taxon>Timematidae</taxon>
        <taxon>Timema</taxon>
    </lineage>
</organism>
<proteinExistence type="inferred from homology"/>
<protein>
    <recommendedName>
        <fullName evidence="3">Sec1-like protein</fullName>
    </recommendedName>
</protein>
<sequence>MNEAIKNKKKPGQGVEWRVLVVDQLAMRMVSACCKMHDISAEGITIVEDINKKREPLSTMEAIYLITPSEKSVHALMQDFASTNRTMYRGAHVYFTEGSKYIFDPLWWPHGPSRYSYSGLAADEGEIGVCVCSLTVCQEELFNELCKSIAAKKIKTLKEINIAFLPYESQVFSLDSPETFQCFYNPSFASGRNANMERIAEQIATLCATLGEYPSVRYRCSSHQRVDRSSIGRFVSPAAVPAPSSRESYPVTYVGYTFMILLTLPLFLPGLHLHDLAHPTPLPPGLHLHDLAHPTPPPPGLHLHDLAHPTPLPPGLHLHDLAHPTPLPPRSRLYEPALLSLRVAPSRFCSPIFEGCAFTVLLPVPPFHEDWAFTVLLPESPFHEDWAFHGPAPRITLPRRLGLSRSCSPYHPSTKIGPFTVLLPIPPFHEDWDFMVLLPVPPFHEDWAFTVLLPVPPFHEDWAFTVLLPVPPFHEDWDFTVLLPVPPFHEDCAFTVLLPEPLFTGLLP</sequence>
<gene>
    <name evidence="2" type="ORF">TSIB3V08_LOCUS4755</name>
</gene>
<dbReference type="InterPro" id="IPR001619">
    <property type="entry name" value="Sec1-like"/>
</dbReference>
<dbReference type="InterPro" id="IPR036045">
    <property type="entry name" value="Sec1-like_sf"/>
</dbReference>
<dbReference type="InterPro" id="IPR027482">
    <property type="entry name" value="Sec1-like_dom2"/>
</dbReference>
<reference evidence="2" key="1">
    <citation type="submission" date="2020-11" db="EMBL/GenBank/DDBJ databases">
        <authorList>
            <person name="Tran Van P."/>
        </authorList>
    </citation>
    <scope>NUCLEOTIDE SEQUENCE</scope>
</reference>
<dbReference type="GO" id="GO:0016192">
    <property type="term" value="P:vesicle-mediated transport"/>
    <property type="evidence" value="ECO:0007669"/>
    <property type="project" value="InterPro"/>
</dbReference>
<evidence type="ECO:0008006" key="3">
    <source>
        <dbReference type="Google" id="ProtNLM"/>
    </source>
</evidence>
<dbReference type="Gene3D" id="3.40.50.2060">
    <property type="match status" value="1"/>
</dbReference>
<comment type="similarity">
    <text evidence="1">Belongs to the STXBP/unc-18/SEC1 family.</text>
</comment>
<name>A0A7R9FZ70_TIMSH</name>
<accession>A0A7R9FZ70</accession>
<dbReference type="EMBL" id="OC001746">
    <property type="protein sequence ID" value="CAD7260585.1"/>
    <property type="molecule type" value="Genomic_DNA"/>
</dbReference>
<dbReference type="Gene3D" id="3.40.50.1910">
    <property type="match status" value="1"/>
</dbReference>
<evidence type="ECO:0000313" key="2">
    <source>
        <dbReference type="EMBL" id="CAD7260585.1"/>
    </source>
</evidence>
<dbReference type="AlphaFoldDB" id="A0A7R9FZ70"/>
<dbReference type="SUPFAM" id="SSF56815">
    <property type="entry name" value="Sec1/munc18-like (SM) proteins"/>
    <property type="match status" value="1"/>
</dbReference>
<dbReference type="Pfam" id="PF00995">
    <property type="entry name" value="Sec1"/>
    <property type="match status" value="1"/>
</dbReference>
<dbReference type="InterPro" id="IPR043154">
    <property type="entry name" value="Sec-1-like_dom1"/>
</dbReference>
<evidence type="ECO:0000256" key="1">
    <source>
        <dbReference type="ARBA" id="ARBA00009884"/>
    </source>
</evidence>
<dbReference type="PANTHER" id="PTHR11679">
    <property type="entry name" value="VESICLE PROTEIN SORTING-ASSOCIATED"/>
    <property type="match status" value="1"/>
</dbReference>